<dbReference type="AlphaFoldDB" id="A0A3N4HSJ9"/>
<dbReference type="EMBL" id="ML119747">
    <property type="protein sequence ID" value="RPA76277.1"/>
    <property type="molecule type" value="Genomic_DNA"/>
</dbReference>
<reference evidence="2 3" key="1">
    <citation type="journal article" date="2018" name="Nat. Ecol. Evol.">
        <title>Pezizomycetes genomes reveal the molecular basis of ectomycorrhizal truffle lifestyle.</title>
        <authorList>
            <person name="Murat C."/>
            <person name="Payen T."/>
            <person name="Noel B."/>
            <person name="Kuo A."/>
            <person name="Morin E."/>
            <person name="Chen J."/>
            <person name="Kohler A."/>
            <person name="Krizsan K."/>
            <person name="Balestrini R."/>
            <person name="Da Silva C."/>
            <person name="Montanini B."/>
            <person name="Hainaut M."/>
            <person name="Levati E."/>
            <person name="Barry K.W."/>
            <person name="Belfiori B."/>
            <person name="Cichocki N."/>
            <person name="Clum A."/>
            <person name="Dockter R.B."/>
            <person name="Fauchery L."/>
            <person name="Guy J."/>
            <person name="Iotti M."/>
            <person name="Le Tacon F."/>
            <person name="Lindquist E.A."/>
            <person name="Lipzen A."/>
            <person name="Malagnac F."/>
            <person name="Mello A."/>
            <person name="Molinier V."/>
            <person name="Miyauchi S."/>
            <person name="Poulain J."/>
            <person name="Riccioni C."/>
            <person name="Rubini A."/>
            <person name="Sitrit Y."/>
            <person name="Splivallo R."/>
            <person name="Traeger S."/>
            <person name="Wang M."/>
            <person name="Zifcakova L."/>
            <person name="Wipf D."/>
            <person name="Zambonelli A."/>
            <person name="Paolocci F."/>
            <person name="Nowrousian M."/>
            <person name="Ottonello S."/>
            <person name="Baldrian P."/>
            <person name="Spatafora J.W."/>
            <person name="Henrissat B."/>
            <person name="Nagy L.G."/>
            <person name="Aury J.M."/>
            <person name="Wincker P."/>
            <person name="Grigoriev I.V."/>
            <person name="Bonfante P."/>
            <person name="Martin F.M."/>
        </authorList>
    </citation>
    <scope>NUCLEOTIDE SEQUENCE [LARGE SCALE GENOMIC DNA]</scope>
    <source>
        <strain evidence="2 3">RN42</strain>
    </source>
</reference>
<proteinExistence type="predicted"/>
<evidence type="ECO:0000313" key="2">
    <source>
        <dbReference type="EMBL" id="RPA76277.1"/>
    </source>
</evidence>
<name>A0A3N4HSJ9_ASCIM</name>
<sequence>MRARNHPKPLGIRRSIRPKPLGFDVRPKPLGFDVPPPHRVPSSQTTRNRRSNSLLALPRPFAPGIIPNHSDQTTRIRRS</sequence>
<evidence type="ECO:0000313" key="3">
    <source>
        <dbReference type="Proteomes" id="UP000275078"/>
    </source>
</evidence>
<organism evidence="2 3">
    <name type="scientific">Ascobolus immersus RN42</name>
    <dbReference type="NCBI Taxonomy" id="1160509"/>
    <lineage>
        <taxon>Eukaryota</taxon>
        <taxon>Fungi</taxon>
        <taxon>Dikarya</taxon>
        <taxon>Ascomycota</taxon>
        <taxon>Pezizomycotina</taxon>
        <taxon>Pezizomycetes</taxon>
        <taxon>Pezizales</taxon>
        <taxon>Ascobolaceae</taxon>
        <taxon>Ascobolus</taxon>
    </lineage>
</organism>
<feature type="non-terminal residue" evidence="2">
    <location>
        <position position="79"/>
    </location>
</feature>
<evidence type="ECO:0000256" key="1">
    <source>
        <dbReference type="SAM" id="MobiDB-lite"/>
    </source>
</evidence>
<accession>A0A3N4HSJ9</accession>
<feature type="region of interest" description="Disordered" evidence="1">
    <location>
        <begin position="1"/>
        <end position="79"/>
    </location>
</feature>
<protein>
    <submittedName>
        <fullName evidence="2">Uncharacterized protein</fullName>
    </submittedName>
</protein>
<keyword evidence="3" id="KW-1185">Reference proteome</keyword>
<dbReference type="Proteomes" id="UP000275078">
    <property type="component" value="Unassembled WGS sequence"/>
</dbReference>
<gene>
    <name evidence="2" type="ORF">BJ508DRAFT_417652</name>
</gene>